<sequence length="485" mass="53014">MKNISPVQPLICLALFSATMACKKINTVTIQQPDACFTSQVTDLFGNYLRPADVNYIDSDFYFKNCSFDTAANTTYRWSFGDGTTSTDKNPVHRYATRGKYTVTLEVNNSDLTTDTVQKTVSVILGQQQISLGEGKNVSPVAINELASGDFQLLGYTDYNTGYFLMQVDSLFRQKSMKTLPSGYRLSSMKPASDGNYIFTGTTSGFIRNNELVKLKADGTFIWSRASSAPDDTYNTVTPTADGGYMVLGTHPVKDISTNVWDYARVKKFDANGNLEWDRSLYAEGMIQAREFVIEQDGVILAGLKKGAACSSCDSVLIAKLDNAGNLVWQNAVFGGLNTSLLAGMRTTKQTNGNYIVSIDNTRGIFIFSNSGAFLDRKLARNVINGIANAEDGNLVVLQTDNSSGYVAATSKITMTGAEKWYTLPNGSEKTATGNRCCSNSWPVSVQTLKRGGTLTLAQRVNYTANYSIYYVIMFLPLDDAGNPK</sequence>
<dbReference type="PANTHER" id="PTHR42754:SF1">
    <property type="entry name" value="LIPOPROTEIN"/>
    <property type="match status" value="1"/>
</dbReference>
<dbReference type="EMBL" id="LWBO01000034">
    <property type="protein sequence ID" value="OQP43738.1"/>
    <property type="molecule type" value="Genomic_DNA"/>
</dbReference>
<name>A0ABX3NRN3_9BACT</name>
<evidence type="ECO:0000313" key="4">
    <source>
        <dbReference type="Proteomes" id="UP000192277"/>
    </source>
</evidence>
<protein>
    <recommendedName>
        <fullName evidence="2">PKD domain-containing protein</fullName>
    </recommendedName>
</protein>
<dbReference type="Gene3D" id="2.80.10.50">
    <property type="match status" value="1"/>
</dbReference>
<dbReference type="CDD" id="cd00146">
    <property type="entry name" value="PKD"/>
    <property type="match status" value="1"/>
</dbReference>
<dbReference type="SMART" id="SM00089">
    <property type="entry name" value="PKD"/>
    <property type="match status" value="1"/>
</dbReference>
<dbReference type="InterPro" id="IPR000601">
    <property type="entry name" value="PKD_dom"/>
</dbReference>
<feature type="chain" id="PRO_5047269515" description="PKD domain-containing protein" evidence="1">
    <location>
        <begin position="22"/>
        <end position="485"/>
    </location>
</feature>
<dbReference type="RefSeq" id="WP_014218717.1">
    <property type="nucleotide sequence ID" value="NZ_LWBO01000034.1"/>
</dbReference>
<dbReference type="PROSITE" id="PS51257">
    <property type="entry name" value="PROKAR_LIPOPROTEIN"/>
    <property type="match status" value="1"/>
</dbReference>
<feature type="domain" description="PKD" evidence="2">
    <location>
        <begin position="70"/>
        <end position="123"/>
    </location>
</feature>
<dbReference type="Pfam" id="PF18911">
    <property type="entry name" value="PKD_4"/>
    <property type="match status" value="1"/>
</dbReference>
<accession>A0ABX3NRN3</accession>
<dbReference type="InterPro" id="IPR022409">
    <property type="entry name" value="PKD/Chitinase_dom"/>
</dbReference>
<evidence type="ECO:0000313" key="3">
    <source>
        <dbReference type="EMBL" id="OQP43738.1"/>
    </source>
</evidence>
<feature type="signal peptide" evidence="1">
    <location>
        <begin position="1"/>
        <end position="21"/>
    </location>
</feature>
<reference evidence="3 4" key="1">
    <citation type="submission" date="2016-04" db="EMBL/GenBank/DDBJ databases">
        <authorList>
            <person name="Chen L."/>
            <person name="Zhuang W."/>
            <person name="Wang G."/>
        </authorList>
    </citation>
    <scope>NUCLEOTIDE SEQUENCE [LARGE SCALE GENOMIC DNA]</scope>
    <source>
        <strain evidence="4">GR20</strain>
    </source>
</reference>
<proteinExistence type="predicted"/>
<dbReference type="Gene3D" id="2.60.40.10">
    <property type="entry name" value="Immunoglobulins"/>
    <property type="match status" value="1"/>
</dbReference>
<organism evidence="3 4">
    <name type="scientific">Niastella koreensis</name>
    <dbReference type="NCBI Taxonomy" id="354356"/>
    <lineage>
        <taxon>Bacteria</taxon>
        <taxon>Pseudomonadati</taxon>
        <taxon>Bacteroidota</taxon>
        <taxon>Chitinophagia</taxon>
        <taxon>Chitinophagales</taxon>
        <taxon>Chitinophagaceae</taxon>
        <taxon>Niastella</taxon>
    </lineage>
</organism>
<keyword evidence="1" id="KW-0732">Signal</keyword>
<comment type="caution">
    <text evidence="3">The sequence shown here is derived from an EMBL/GenBank/DDBJ whole genome shotgun (WGS) entry which is preliminary data.</text>
</comment>
<dbReference type="PROSITE" id="PS50093">
    <property type="entry name" value="PKD"/>
    <property type="match status" value="1"/>
</dbReference>
<dbReference type="SUPFAM" id="SSF49299">
    <property type="entry name" value="PKD domain"/>
    <property type="match status" value="1"/>
</dbReference>
<dbReference type="SUPFAM" id="SSF50998">
    <property type="entry name" value="Quinoprotein alcohol dehydrogenase-like"/>
    <property type="match status" value="1"/>
</dbReference>
<dbReference type="Proteomes" id="UP000192277">
    <property type="component" value="Unassembled WGS sequence"/>
</dbReference>
<dbReference type="PANTHER" id="PTHR42754">
    <property type="entry name" value="ENDOGLUCANASE"/>
    <property type="match status" value="1"/>
</dbReference>
<evidence type="ECO:0000259" key="2">
    <source>
        <dbReference type="PROSITE" id="PS50093"/>
    </source>
</evidence>
<dbReference type="InterPro" id="IPR035986">
    <property type="entry name" value="PKD_dom_sf"/>
</dbReference>
<gene>
    <name evidence="3" type="ORF">A4D02_09655</name>
</gene>
<dbReference type="InterPro" id="IPR013783">
    <property type="entry name" value="Ig-like_fold"/>
</dbReference>
<dbReference type="InterPro" id="IPR011047">
    <property type="entry name" value="Quinoprotein_ADH-like_sf"/>
</dbReference>
<keyword evidence="4" id="KW-1185">Reference proteome</keyword>
<evidence type="ECO:0000256" key="1">
    <source>
        <dbReference type="SAM" id="SignalP"/>
    </source>
</evidence>